<organism evidence="3 4">
    <name type="scientific">Aestuariibaculum lutulentum</name>
    <dbReference type="NCBI Taxonomy" id="2920935"/>
    <lineage>
        <taxon>Bacteria</taxon>
        <taxon>Pseudomonadati</taxon>
        <taxon>Bacteroidota</taxon>
        <taxon>Flavobacteriia</taxon>
        <taxon>Flavobacteriales</taxon>
        <taxon>Flavobacteriaceae</taxon>
    </lineage>
</organism>
<dbReference type="Proteomes" id="UP001156141">
    <property type="component" value="Unassembled WGS sequence"/>
</dbReference>
<evidence type="ECO:0000313" key="4">
    <source>
        <dbReference type="Proteomes" id="UP001156141"/>
    </source>
</evidence>
<evidence type="ECO:0000313" key="3">
    <source>
        <dbReference type="EMBL" id="MCH4551223.1"/>
    </source>
</evidence>
<feature type="domain" description="Glycosyl transferase family 1" evidence="1">
    <location>
        <begin position="173"/>
        <end position="327"/>
    </location>
</feature>
<keyword evidence="3" id="KW-0808">Transferase</keyword>
<evidence type="ECO:0000259" key="1">
    <source>
        <dbReference type="Pfam" id="PF00534"/>
    </source>
</evidence>
<feature type="domain" description="Glycosyltransferase subfamily 4-like N-terminal" evidence="2">
    <location>
        <begin position="12"/>
        <end position="161"/>
    </location>
</feature>
<dbReference type="Gene3D" id="3.40.50.2000">
    <property type="entry name" value="Glycogen Phosphorylase B"/>
    <property type="match status" value="2"/>
</dbReference>
<dbReference type="RefSeq" id="WP_240571498.1">
    <property type="nucleotide sequence ID" value="NZ_CP136709.1"/>
</dbReference>
<accession>A0ABS9RE54</accession>
<dbReference type="EC" id="2.4.-.-" evidence="3"/>
<name>A0ABS9RE54_9FLAO</name>
<comment type="caution">
    <text evidence="3">The sequence shown here is derived from an EMBL/GenBank/DDBJ whole genome shotgun (WGS) entry which is preliminary data.</text>
</comment>
<dbReference type="EMBL" id="JAKVQD010000001">
    <property type="protein sequence ID" value="MCH4551223.1"/>
    <property type="molecule type" value="Genomic_DNA"/>
</dbReference>
<dbReference type="SUPFAM" id="SSF53756">
    <property type="entry name" value="UDP-Glycosyltransferase/glycogen phosphorylase"/>
    <property type="match status" value="1"/>
</dbReference>
<dbReference type="PANTHER" id="PTHR12526">
    <property type="entry name" value="GLYCOSYLTRANSFERASE"/>
    <property type="match status" value="1"/>
</dbReference>
<dbReference type="Pfam" id="PF00534">
    <property type="entry name" value="Glycos_transf_1"/>
    <property type="match status" value="1"/>
</dbReference>
<evidence type="ECO:0000259" key="2">
    <source>
        <dbReference type="Pfam" id="PF13439"/>
    </source>
</evidence>
<dbReference type="InterPro" id="IPR001296">
    <property type="entry name" value="Glyco_trans_1"/>
</dbReference>
<dbReference type="InterPro" id="IPR028098">
    <property type="entry name" value="Glyco_trans_4-like_N"/>
</dbReference>
<keyword evidence="3" id="KW-0328">Glycosyltransferase</keyword>
<sequence>MRVLQLIDSLEPGGAERVAVNMANALVSRVDRSYLCTTRKEGDLKGLLKDEVGYLFLEKQFVLDANAVLRLHRFIKQEAIDIIHVHASSFFLATLVKFVNNSIKIVWHDHYGNSEFLDLRRTPTLKFCSGYFSHIISVNNRLVNWAKENLKVKEVEYLPNFAVLDKSAGQKTELKGEPGKRIICLANLRPQKDHLNLLKAFKWVVNKYPLWTLHLVGKDENDAYSEELKDYIGDHNLENNVFIYGSRNDTDNILSQCDIGVLASRSEGLPLSLLEYGLSGLACVVTDVGQCAEVVLNGQIGNIVPANDDATLSKAISHYIAHSSLRQEHAMLFKWHVEHTYSEEVITDKITTIYNRL</sequence>
<reference evidence="3" key="1">
    <citation type="submission" date="2022-02" db="EMBL/GenBank/DDBJ databases">
        <title>Aestuariibaculum sp., a marine bacterium isolated from sediment in Guangxi.</title>
        <authorList>
            <person name="Ying J."/>
        </authorList>
    </citation>
    <scope>NUCLEOTIDE SEQUENCE</scope>
    <source>
        <strain evidence="3">L182</strain>
    </source>
</reference>
<dbReference type="Pfam" id="PF13439">
    <property type="entry name" value="Glyco_transf_4"/>
    <property type="match status" value="1"/>
</dbReference>
<keyword evidence="4" id="KW-1185">Reference proteome</keyword>
<dbReference type="GO" id="GO:0016757">
    <property type="term" value="F:glycosyltransferase activity"/>
    <property type="evidence" value="ECO:0007669"/>
    <property type="project" value="UniProtKB-KW"/>
</dbReference>
<protein>
    <submittedName>
        <fullName evidence="3">Glycosyltransferase</fullName>
        <ecNumber evidence="3">2.4.-.-</ecNumber>
    </submittedName>
</protein>
<gene>
    <name evidence="3" type="ORF">MKW35_01185</name>
</gene>
<proteinExistence type="predicted"/>